<dbReference type="CDD" id="cd06262">
    <property type="entry name" value="metallo-hydrolase-like_MBL-fold"/>
    <property type="match status" value="1"/>
</dbReference>
<evidence type="ECO:0000313" key="2">
    <source>
        <dbReference type="EMBL" id="KAA0979845.1"/>
    </source>
</evidence>
<evidence type="ECO:0000259" key="1">
    <source>
        <dbReference type="SMART" id="SM00849"/>
    </source>
</evidence>
<name>A0A5B0ENX2_9MICC</name>
<dbReference type="AlphaFoldDB" id="A0A5B0ENX2"/>
<dbReference type="SMART" id="SM00849">
    <property type="entry name" value="Lactamase_B"/>
    <property type="match status" value="1"/>
</dbReference>
<dbReference type="EMBL" id="VOBL01000001">
    <property type="protein sequence ID" value="KAA0979845.1"/>
    <property type="molecule type" value="Genomic_DNA"/>
</dbReference>
<dbReference type="Proteomes" id="UP000323856">
    <property type="component" value="Unassembled WGS sequence"/>
</dbReference>
<feature type="domain" description="Metallo-beta-lactamase" evidence="1">
    <location>
        <begin position="22"/>
        <end position="199"/>
    </location>
</feature>
<proteinExistence type="predicted"/>
<dbReference type="RefSeq" id="WP_007272735.1">
    <property type="nucleotide sequence ID" value="NZ_JBITUG010000002.1"/>
</dbReference>
<protein>
    <submittedName>
        <fullName evidence="2">MBL fold metallo-hydrolase</fullName>
    </submittedName>
</protein>
<dbReference type="InterPro" id="IPR001279">
    <property type="entry name" value="Metallo-B-lactamas"/>
</dbReference>
<dbReference type="PANTHER" id="PTHR46233:SF1">
    <property type="entry name" value="CONSERVED PROTEIN"/>
    <property type="match status" value="1"/>
</dbReference>
<organism evidence="2 3">
    <name type="scientific">Paeniglutamicibacter gangotriensis</name>
    <dbReference type="NCBI Taxonomy" id="254787"/>
    <lineage>
        <taxon>Bacteria</taxon>
        <taxon>Bacillati</taxon>
        <taxon>Actinomycetota</taxon>
        <taxon>Actinomycetes</taxon>
        <taxon>Micrococcales</taxon>
        <taxon>Micrococcaceae</taxon>
        <taxon>Paeniglutamicibacter</taxon>
    </lineage>
</organism>
<gene>
    <name evidence="2" type="ORF">FQ154_01405</name>
</gene>
<dbReference type="Gene3D" id="3.60.15.10">
    <property type="entry name" value="Ribonuclease Z/Hydroxyacylglutathione hydrolase-like"/>
    <property type="match status" value="1"/>
</dbReference>
<dbReference type="InterPro" id="IPR036866">
    <property type="entry name" value="RibonucZ/Hydroxyglut_hydro"/>
</dbReference>
<comment type="caution">
    <text evidence="2">The sequence shown here is derived from an EMBL/GenBank/DDBJ whole genome shotgun (WGS) entry which is preliminary data.</text>
</comment>
<dbReference type="SUPFAM" id="SSF56281">
    <property type="entry name" value="Metallo-hydrolase/oxidoreductase"/>
    <property type="match status" value="1"/>
</dbReference>
<accession>A0A5B0ENX2</accession>
<dbReference type="PANTHER" id="PTHR46233">
    <property type="entry name" value="HYDROXYACYLGLUTATHIONE HYDROLASE GLOC"/>
    <property type="match status" value="1"/>
</dbReference>
<dbReference type="OrthoDB" id="2971563at2"/>
<dbReference type="GO" id="GO:0016787">
    <property type="term" value="F:hydrolase activity"/>
    <property type="evidence" value="ECO:0007669"/>
    <property type="project" value="UniProtKB-KW"/>
</dbReference>
<dbReference type="Pfam" id="PF00753">
    <property type="entry name" value="Lactamase_B"/>
    <property type="match status" value="1"/>
</dbReference>
<keyword evidence="2" id="KW-0378">Hydrolase</keyword>
<reference evidence="2 3" key="1">
    <citation type="submission" date="2019-07" db="EMBL/GenBank/DDBJ databases">
        <title>Analysis of the biochemical properties, biological activity and biotechnological potential of siderophores and biosurfactants produced by Antarctic psychrotolerant bacteria.</title>
        <authorList>
            <person name="Styczynski M."/>
            <person name="Krucon T."/>
            <person name="Decewicz P."/>
            <person name="Dziewit L."/>
        </authorList>
    </citation>
    <scope>NUCLEOTIDE SEQUENCE [LARGE SCALE GENOMIC DNA]</scope>
    <source>
        <strain evidence="2 3">ANT_H27</strain>
    </source>
</reference>
<evidence type="ECO:0000313" key="3">
    <source>
        <dbReference type="Proteomes" id="UP000323856"/>
    </source>
</evidence>
<dbReference type="InterPro" id="IPR051453">
    <property type="entry name" value="MBL_Glyoxalase_II"/>
</dbReference>
<sequence>MSEFFLDLTDATIRSISVSDMSNNVYLVTSKKDGAQLLIDAADDAPAIDELVASASADAGAPTKLAGIATTHQHWDHIRALNEYVHKTGVRTYAGADDVAGIASGADVAIDVPLQHGDSVPVGEVVLECVHLRGHTPGSMAYVLRDSSGATVIFSGDSLFPGGVGNTGDDPQRFSSLIDDVTERLFDGYPEDALVLPGHGTNTTLGTERPSLAGWRLRGW</sequence>